<dbReference type="PANTHER" id="PTHR10677:SF3">
    <property type="entry name" value="FI07626P-RELATED"/>
    <property type="match status" value="1"/>
</dbReference>
<feature type="domain" description="UBA" evidence="3">
    <location>
        <begin position="515"/>
        <end position="559"/>
    </location>
</feature>
<feature type="domain" description="Ubiquitin-like" evidence="4">
    <location>
        <begin position="46"/>
        <end position="120"/>
    </location>
</feature>
<dbReference type="SMART" id="SM00727">
    <property type="entry name" value="STI1"/>
    <property type="match status" value="3"/>
</dbReference>
<name>A0A553NQM7_TIGCA</name>
<evidence type="ECO:0000256" key="1">
    <source>
        <dbReference type="ARBA" id="ARBA00071717"/>
    </source>
</evidence>
<dbReference type="Gene3D" id="1.10.260.100">
    <property type="match status" value="2"/>
</dbReference>
<sequence>MSDPKPEGSAAPPSKEEENPKKEEEAPVHTIADDSDDEEAALGPAISVHVKTPQTTKTVSVKEKASVNQFRQLVAREFQEPVEKLCLIFGGKIMKDHETLATHAIANDRTVHLVIKSGASSQGSNNNTGANASSQQTPTNPSASPFGLGGMGGIPGMSNLGMGSANFMEMQQRMQREMMGNPEMMRQLLDSPLTQSLMSNPEIMRSLMQSNPQMQQLMERNPEITHMLSNPDILRQTMEIARNPAMLQELMRNQDRAMSNLESIPGGQSALQRMYRDIQEPMLNAAQDHLGSNPFQALSGNSRGPGASTTGENATPMPNPWGGNSGGGSSNQAGTNTSGSNNSGTGSGTTPDLTGGSLFASPGMRSLMQQMTENPQLMQNMMNAPYTRSLMDTLSQNPDMAANIMSSNPLFAGNPALQRLQTTAPEVYTSMGMPAIAPGLFLGGQQQPSTTTTATTASPTTTNTTSPSPSSAPASTGNASGSNPNVGGSPAAGEAFSQLMNQMVSNMANQGLNNPPEQRFQSQLDQLASMGFVDRQANIQALIATFGDVNAAIDRLLNSRQPGQPS</sequence>
<gene>
    <name evidence="5" type="ORF">TCAL_02296</name>
</gene>
<keyword evidence="6" id="KW-1185">Reference proteome</keyword>
<dbReference type="SUPFAM" id="SSF46934">
    <property type="entry name" value="UBA-like"/>
    <property type="match status" value="1"/>
</dbReference>
<dbReference type="SUPFAM" id="SSF54236">
    <property type="entry name" value="Ubiquitin-like"/>
    <property type="match status" value="1"/>
</dbReference>
<evidence type="ECO:0000313" key="6">
    <source>
        <dbReference type="Proteomes" id="UP000318571"/>
    </source>
</evidence>
<dbReference type="Pfam" id="PF00240">
    <property type="entry name" value="ubiquitin"/>
    <property type="match status" value="1"/>
</dbReference>
<dbReference type="STRING" id="6832.A0A553NQM7"/>
<dbReference type="GO" id="GO:0005829">
    <property type="term" value="C:cytosol"/>
    <property type="evidence" value="ECO:0007669"/>
    <property type="project" value="TreeGrafter"/>
</dbReference>
<evidence type="ECO:0000259" key="3">
    <source>
        <dbReference type="PROSITE" id="PS50030"/>
    </source>
</evidence>
<feature type="region of interest" description="Disordered" evidence="2">
    <location>
        <begin position="290"/>
        <end position="361"/>
    </location>
</feature>
<organism evidence="5 6">
    <name type="scientific">Tigriopus californicus</name>
    <name type="common">Marine copepod</name>
    <dbReference type="NCBI Taxonomy" id="6832"/>
    <lineage>
        <taxon>Eukaryota</taxon>
        <taxon>Metazoa</taxon>
        <taxon>Ecdysozoa</taxon>
        <taxon>Arthropoda</taxon>
        <taxon>Crustacea</taxon>
        <taxon>Multicrustacea</taxon>
        <taxon>Hexanauplia</taxon>
        <taxon>Copepoda</taxon>
        <taxon>Harpacticoida</taxon>
        <taxon>Harpacticidae</taxon>
        <taxon>Tigriopus</taxon>
    </lineage>
</organism>
<feature type="compositionally biased region" description="Polar residues" evidence="2">
    <location>
        <begin position="293"/>
        <end position="313"/>
    </location>
</feature>
<protein>
    <recommendedName>
        <fullName evidence="1">Ubiquilin</fullName>
    </recommendedName>
</protein>
<comment type="caution">
    <text evidence="5">The sequence shown here is derived from an EMBL/GenBank/DDBJ whole genome shotgun (WGS) entry which is preliminary data.</text>
</comment>
<feature type="compositionally biased region" description="Low complexity" evidence="2">
    <location>
        <begin position="119"/>
        <end position="136"/>
    </location>
</feature>
<feature type="compositionally biased region" description="Low complexity" evidence="2">
    <location>
        <begin position="448"/>
        <end position="482"/>
    </location>
</feature>
<feature type="region of interest" description="Disordered" evidence="2">
    <location>
        <begin position="1"/>
        <end position="38"/>
    </location>
</feature>
<dbReference type="PANTHER" id="PTHR10677">
    <property type="entry name" value="UBIQUILIN"/>
    <property type="match status" value="1"/>
</dbReference>
<accession>A0A553NQM7</accession>
<dbReference type="FunFam" id="1.10.8.10:FF:000079">
    <property type="entry name" value="Ubiquitin family protein"/>
    <property type="match status" value="1"/>
</dbReference>
<evidence type="ECO:0000256" key="2">
    <source>
        <dbReference type="SAM" id="MobiDB-lite"/>
    </source>
</evidence>
<proteinExistence type="predicted"/>
<dbReference type="OMA" id="EVRFQTQ"/>
<dbReference type="FunFam" id="1.10.260.100:FF:000003">
    <property type="entry name" value="Ubiquilin 1"/>
    <property type="match status" value="1"/>
</dbReference>
<reference evidence="5 6" key="1">
    <citation type="journal article" date="2018" name="Nat. Ecol. Evol.">
        <title>Genomic signatures of mitonuclear coevolution across populations of Tigriopus californicus.</title>
        <authorList>
            <person name="Barreto F.S."/>
            <person name="Watson E.T."/>
            <person name="Lima T.G."/>
            <person name="Willett C.S."/>
            <person name="Edmands S."/>
            <person name="Li W."/>
            <person name="Burton R.S."/>
        </authorList>
    </citation>
    <scope>NUCLEOTIDE SEQUENCE [LARGE SCALE GENOMIC DNA]</scope>
    <source>
        <strain evidence="5 6">San Diego</strain>
    </source>
</reference>
<dbReference type="InterPro" id="IPR000626">
    <property type="entry name" value="Ubiquitin-like_dom"/>
</dbReference>
<dbReference type="Gene3D" id="3.10.20.90">
    <property type="entry name" value="Phosphatidylinositol 3-kinase Catalytic Subunit, Chain A, domain 1"/>
    <property type="match status" value="1"/>
</dbReference>
<dbReference type="Proteomes" id="UP000318571">
    <property type="component" value="Chromosome 4"/>
</dbReference>
<dbReference type="GO" id="GO:0006511">
    <property type="term" value="P:ubiquitin-dependent protein catabolic process"/>
    <property type="evidence" value="ECO:0007669"/>
    <property type="project" value="TreeGrafter"/>
</dbReference>
<feature type="compositionally biased region" description="Basic and acidic residues" evidence="2">
    <location>
        <begin position="14"/>
        <end position="27"/>
    </location>
</feature>
<dbReference type="PROSITE" id="PS50053">
    <property type="entry name" value="UBIQUITIN_2"/>
    <property type="match status" value="1"/>
</dbReference>
<dbReference type="SMART" id="SM00213">
    <property type="entry name" value="UBQ"/>
    <property type="match status" value="1"/>
</dbReference>
<dbReference type="FunFam" id="1.10.260.100:FF:000001">
    <property type="entry name" value="Ubiquilin 1"/>
    <property type="match status" value="1"/>
</dbReference>
<dbReference type="AlphaFoldDB" id="A0A553NQM7"/>
<dbReference type="InterPro" id="IPR006636">
    <property type="entry name" value="STI1_HS-bd"/>
</dbReference>
<dbReference type="CDD" id="cd14399">
    <property type="entry name" value="UBA_PLICs"/>
    <property type="match status" value="1"/>
</dbReference>
<evidence type="ECO:0000313" key="5">
    <source>
        <dbReference type="EMBL" id="TRY67710.1"/>
    </source>
</evidence>
<dbReference type="GO" id="GO:0031593">
    <property type="term" value="F:polyubiquitin modification-dependent protein binding"/>
    <property type="evidence" value="ECO:0007669"/>
    <property type="project" value="TreeGrafter"/>
</dbReference>
<dbReference type="Gene3D" id="1.10.8.10">
    <property type="entry name" value="DNA helicase RuvA subunit, C-terminal domain"/>
    <property type="match status" value="1"/>
</dbReference>
<feature type="region of interest" description="Disordered" evidence="2">
    <location>
        <begin position="119"/>
        <end position="155"/>
    </location>
</feature>
<dbReference type="InterPro" id="IPR015496">
    <property type="entry name" value="Ubiquilin"/>
</dbReference>
<dbReference type="Pfam" id="PF00627">
    <property type="entry name" value="UBA"/>
    <property type="match status" value="1"/>
</dbReference>
<dbReference type="EMBL" id="VCGU01000011">
    <property type="protein sequence ID" value="TRY67710.1"/>
    <property type="molecule type" value="Genomic_DNA"/>
</dbReference>
<dbReference type="PROSITE" id="PS50030">
    <property type="entry name" value="UBA"/>
    <property type="match status" value="1"/>
</dbReference>
<feature type="region of interest" description="Disordered" evidence="2">
    <location>
        <begin position="440"/>
        <end position="493"/>
    </location>
</feature>
<evidence type="ECO:0000259" key="4">
    <source>
        <dbReference type="PROSITE" id="PS50053"/>
    </source>
</evidence>
<dbReference type="InterPro" id="IPR015940">
    <property type="entry name" value="UBA"/>
</dbReference>
<dbReference type="Pfam" id="PF23195">
    <property type="entry name" value="UBQLN1"/>
    <property type="match status" value="1"/>
</dbReference>
<dbReference type="InterPro" id="IPR029071">
    <property type="entry name" value="Ubiquitin-like_domsf"/>
</dbReference>
<dbReference type="SMART" id="SM00165">
    <property type="entry name" value="UBA"/>
    <property type="match status" value="1"/>
</dbReference>
<feature type="compositionally biased region" description="Low complexity" evidence="2">
    <location>
        <begin position="330"/>
        <end position="350"/>
    </location>
</feature>
<dbReference type="InterPro" id="IPR009060">
    <property type="entry name" value="UBA-like_sf"/>
</dbReference>